<feature type="region of interest" description="Disordered" evidence="5">
    <location>
        <begin position="194"/>
        <end position="230"/>
    </location>
</feature>
<feature type="region of interest" description="Disordered" evidence="5">
    <location>
        <begin position="106"/>
        <end position="129"/>
    </location>
</feature>
<dbReference type="VEuPathDB" id="VectorBase:LOC119184960"/>
<dbReference type="GO" id="GO:0016020">
    <property type="term" value="C:membrane"/>
    <property type="evidence" value="ECO:0007669"/>
    <property type="project" value="UniProtKB-SubCell"/>
</dbReference>
<dbReference type="Pfam" id="PF00335">
    <property type="entry name" value="Tetraspanin"/>
    <property type="match status" value="1"/>
</dbReference>
<dbReference type="PANTHER" id="PTHR19282">
    <property type="entry name" value="TETRASPANIN"/>
    <property type="match status" value="1"/>
</dbReference>
<keyword evidence="3 6" id="KW-1133">Transmembrane helix</keyword>
<comment type="caution">
    <text evidence="7">The sequence shown here is derived from an EMBL/GenBank/DDBJ whole genome shotgun (WGS) entry which is preliminary data.</text>
</comment>
<evidence type="ECO:0000256" key="6">
    <source>
        <dbReference type="SAM" id="Phobius"/>
    </source>
</evidence>
<keyword evidence="4 6" id="KW-0472">Membrane</keyword>
<dbReference type="Proteomes" id="UP000821866">
    <property type="component" value="Unassembled WGS sequence"/>
</dbReference>
<comment type="subcellular location">
    <subcellularLocation>
        <location evidence="1">Membrane</location>
        <topology evidence="1">Multi-pass membrane protein</topology>
    </subcellularLocation>
</comment>
<feature type="transmembrane region" description="Helical" evidence="6">
    <location>
        <begin position="370"/>
        <end position="403"/>
    </location>
</feature>
<dbReference type="AlphaFoldDB" id="A0A9J6D0V3"/>
<evidence type="ECO:0000313" key="7">
    <source>
        <dbReference type="EMBL" id="KAH7964496.1"/>
    </source>
</evidence>
<dbReference type="InterPro" id="IPR008952">
    <property type="entry name" value="Tetraspanin_EC2_sf"/>
</dbReference>
<gene>
    <name evidence="7" type="ORF">HPB51_027268</name>
</gene>
<dbReference type="Gene3D" id="1.10.1450.10">
    <property type="entry name" value="Tetraspanin"/>
    <property type="match status" value="1"/>
</dbReference>
<evidence type="ECO:0000256" key="1">
    <source>
        <dbReference type="ARBA" id="ARBA00004141"/>
    </source>
</evidence>
<proteinExistence type="predicted"/>
<reference evidence="7" key="1">
    <citation type="journal article" date="2020" name="Cell">
        <title>Large-Scale Comparative Analyses of Tick Genomes Elucidate Their Genetic Diversity and Vector Capacities.</title>
        <authorList>
            <consortium name="Tick Genome and Microbiome Consortium (TIGMIC)"/>
            <person name="Jia N."/>
            <person name="Wang J."/>
            <person name="Shi W."/>
            <person name="Du L."/>
            <person name="Sun Y."/>
            <person name="Zhan W."/>
            <person name="Jiang J.F."/>
            <person name="Wang Q."/>
            <person name="Zhang B."/>
            <person name="Ji P."/>
            <person name="Bell-Sakyi L."/>
            <person name="Cui X.M."/>
            <person name="Yuan T.T."/>
            <person name="Jiang B.G."/>
            <person name="Yang W.F."/>
            <person name="Lam T.T."/>
            <person name="Chang Q.C."/>
            <person name="Ding S.J."/>
            <person name="Wang X.J."/>
            <person name="Zhu J.G."/>
            <person name="Ruan X.D."/>
            <person name="Zhao L."/>
            <person name="Wei J.T."/>
            <person name="Ye R.Z."/>
            <person name="Que T.C."/>
            <person name="Du C.H."/>
            <person name="Zhou Y.H."/>
            <person name="Cheng J.X."/>
            <person name="Dai P.F."/>
            <person name="Guo W.B."/>
            <person name="Han X.H."/>
            <person name="Huang E.J."/>
            <person name="Li L.F."/>
            <person name="Wei W."/>
            <person name="Gao Y.C."/>
            <person name="Liu J.Z."/>
            <person name="Shao H.Z."/>
            <person name="Wang X."/>
            <person name="Wang C.C."/>
            <person name="Yang T.C."/>
            <person name="Huo Q.B."/>
            <person name="Li W."/>
            <person name="Chen H.Y."/>
            <person name="Chen S.E."/>
            <person name="Zhou L.G."/>
            <person name="Ni X.B."/>
            <person name="Tian J.H."/>
            <person name="Sheng Y."/>
            <person name="Liu T."/>
            <person name="Pan Y.S."/>
            <person name="Xia L.Y."/>
            <person name="Li J."/>
            <person name="Zhao F."/>
            <person name="Cao W.C."/>
        </authorList>
    </citation>
    <scope>NUCLEOTIDE SEQUENCE</scope>
    <source>
        <strain evidence="7">Rmic-2018</strain>
    </source>
</reference>
<name>A0A9J6D0V3_RHIMP</name>
<dbReference type="VEuPathDB" id="VectorBase:LOC119184961"/>
<feature type="transmembrane region" description="Helical" evidence="6">
    <location>
        <begin position="415"/>
        <end position="437"/>
    </location>
</feature>
<feature type="region of interest" description="Disordered" evidence="5">
    <location>
        <begin position="527"/>
        <end position="546"/>
    </location>
</feature>
<reference evidence="7" key="2">
    <citation type="submission" date="2021-09" db="EMBL/GenBank/DDBJ databases">
        <authorList>
            <person name="Jia N."/>
            <person name="Wang J."/>
            <person name="Shi W."/>
            <person name="Du L."/>
            <person name="Sun Y."/>
            <person name="Zhan W."/>
            <person name="Jiang J."/>
            <person name="Wang Q."/>
            <person name="Zhang B."/>
            <person name="Ji P."/>
            <person name="Sakyi L.B."/>
            <person name="Cui X."/>
            <person name="Yuan T."/>
            <person name="Jiang B."/>
            <person name="Yang W."/>
            <person name="Lam T.T.-Y."/>
            <person name="Chang Q."/>
            <person name="Ding S."/>
            <person name="Wang X."/>
            <person name="Zhu J."/>
            <person name="Ruan X."/>
            <person name="Zhao L."/>
            <person name="Wei J."/>
            <person name="Que T."/>
            <person name="Du C."/>
            <person name="Cheng J."/>
            <person name="Dai P."/>
            <person name="Han X."/>
            <person name="Huang E."/>
            <person name="Gao Y."/>
            <person name="Liu J."/>
            <person name="Shao H."/>
            <person name="Ye R."/>
            <person name="Li L."/>
            <person name="Wei W."/>
            <person name="Wang X."/>
            <person name="Wang C."/>
            <person name="Huo Q."/>
            <person name="Li W."/>
            <person name="Guo W."/>
            <person name="Chen H."/>
            <person name="Chen S."/>
            <person name="Zhou L."/>
            <person name="Zhou L."/>
            <person name="Ni X."/>
            <person name="Tian J."/>
            <person name="Zhou Y."/>
            <person name="Sheng Y."/>
            <person name="Liu T."/>
            <person name="Pan Y."/>
            <person name="Xia L."/>
            <person name="Li J."/>
            <person name="Zhao F."/>
            <person name="Cao W."/>
        </authorList>
    </citation>
    <scope>NUCLEOTIDE SEQUENCE</scope>
    <source>
        <strain evidence="7">Rmic-2018</strain>
        <tissue evidence="7">Larvae</tissue>
    </source>
</reference>
<evidence type="ECO:0000256" key="5">
    <source>
        <dbReference type="SAM" id="MobiDB-lite"/>
    </source>
</evidence>
<feature type="compositionally biased region" description="Low complexity" evidence="5">
    <location>
        <begin position="206"/>
        <end position="230"/>
    </location>
</feature>
<evidence type="ECO:0000256" key="3">
    <source>
        <dbReference type="ARBA" id="ARBA00022989"/>
    </source>
</evidence>
<accession>A0A9J6D0V3</accession>
<protein>
    <recommendedName>
        <fullName evidence="9">Tetraspanin</fullName>
    </recommendedName>
</protein>
<dbReference type="VEuPathDB" id="VectorBase:LOC119184959"/>
<dbReference type="InterPro" id="IPR018499">
    <property type="entry name" value="Tetraspanin/Peripherin"/>
</dbReference>
<dbReference type="EMBL" id="JABSTU010003900">
    <property type="protein sequence ID" value="KAH7964496.1"/>
    <property type="molecule type" value="Genomic_DNA"/>
</dbReference>
<feature type="transmembrane region" description="Helical" evidence="6">
    <location>
        <begin position="340"/>
        <end position="358"/>
    </location>
</feature>
<feature type="compositionally biased region" description="Polar residues" evidence="5">
    <location>
        <begin position="106"/>
        <end position="127"/>
    </location>
</feature>
<evidence type="ECO:0000256" key="4">
    <source>
        <dbReference type="ARBA" id="ARBA00023136"/>
    </source>
</evidence>
<evidence type="ECO:0000256" key="2">
    <source>
        <dbReference type="ARBA" id="ARBA00022692"/>
    </source>
</evidence>
<dbReference type="SUPFAM" id="SSF48652">
    <property type="entry name" value="Tetraspanin"/>
    <property type="match status" value="1"/>
</dbReference>
<evidence type="ECO:0008006" key="9">
    <source>
        <dbReference type="Google" id="ProtNLM"/>
    </source>
</evidence>
<evidence type="ECO:0000313" key="8">
    <source>
        <dbReference type="Proteomes" id="UP000821866"/>
    </source>
</evidence>
<sequence length="689" mass="73385">MPRDADNDDGKICPLANDGRQRTVGKIIRHAFGTVTRVVETLLGSRIISKPGVQLQATTVEKFGPSGHPAGWHETQVLTVLVSNLTARGALSAEEMDRDSVRLFSKPTTSAGISPTGTRAGPSSTGKMPTEIASAKAGAASSTFPTAMTSRGPGVMSQAPVIGRANGVVRTGVGATSVATPGYATSLVSAGPVPPTAAMPPSTARPSQAQGPAAKGPAIPGGNATVTPNPGVAPAAAPATAVGAVPTSYGPAFAVGQTAQPASANSFTIGPGPGFAVAEIGASRGVPTVGTGAPMPFSPVLESALFADSEGDEEPDYELSDTTILDVNPCLLLPLSGCNFFFIAASVVVFLGALYAYFDQESTPTATSANTWLVYLLLHLEIVLMVLSLGVFIVASIGFIGALRENIELLDLYTTLQGSFITTEAVFIVMLFFLPIIGREFVISHITTEFIVHYRDKLDYQREIDYVQSSLHCCGMTDNSYRDWNANPYFNCSPTNPSAERCSVPPSCCRITEVPDIVDYNSGTGAHEAEPVKASKSGAPESAGASADGDVYVTTLCGRGVMNLKEQDAWKRIYTRGCGAAMFHFIESRVVELVLYMCLVILVHLFLTALAVDVRKEIAALAKVYDKYYKVLYPLHNMVHDYKLSKYSGDYDSRKRRIFLKTCCHSRKHFKSFVFYKAATLPRRQHQVP</sequence>
<keyword evidence="8" id="KW-1185">Reference proteome</keyword>
<keyword evidence="2 6" id="KW-0812">Transmembrane</keyword>
<organism evidence="7 8">
    <name type="scientific">Rhipicephalus microplus</name>
    <name type="common">Cattle tick</name>
    <name type="synonym">Boophilus microplus</name>
    <dbReference type="NCBI Taxonomy" id="6941"/>
    <lineage>
        <taxon>Eukaryota</taxon>
        <taxon>Metazoa</taxon>
        <taxon>Ecdysozoa</taxon>
        <taxon>Arthropoda</taxon>
        <taxon>Chelicerata</taxon>
        <taxon>Arachnida</taxon>
        <taxon>Acari</taxon>
        <taxon>Parasitiformes</taxon>
        <taxon>Ixodida</taxon>
        <taxon>Ixodoidea</taxon>
        <taxon>Ixodidae</taxon>
        <taxon>Rhipicephalinae</taxon>
        <taxon>Rhipicephalus</taxon>
        <taxon>Boophilus</taxon>
    </lineage>
</organism>
<feature type="transmembrane region" description="Helical" evidence="6">
    <location>
        <begin position="593"/>
        <end position="612"/>
    </location>
</feature>